<evidence type="ECO:0008006" key="3">
    <source>
        <dbReference type="Google" id="ProtNLM"/>
    </source>
</evidence>
<evidence type="ECO:0000313" key="2">
    <source>
        <dbReference type="Proteomes" id="UP000199370"/>
    </source>
</evidence>
<name>A0A1G9ZSY4_9EURY</name>
<dbReference type="InterPro" id="IPR024747">
    <property type="entry name" value="Pyridox_Oxase-rel"/>
</dbReference>
<keyword evidence="2" id="KW-1185">Reference proteome</keyword>
<sequence>MDDNSSVTMSAEERDAFLGSGGTGVLSLSTEGGNAPHAIPVSYGYDTTVETFYFRLAVGGDRSKGELGGRAATFVAYGREGETADGDWQSVVASGTLTDIEREAVATESLAALERVDIPLVDIFGAPTGDVSFRFVRLVPDELSAREESPTGV</sequence>
<dbReference type="InterPro" id="IPR012349">
    <property type="entry name" value="Split_barrel_FMN-bd"/>
</dbReference>
<dbReference type="Gene3D" id="2.30.110.10">
    <property type="entry name" value="Electron Transport, Fmn-binding Protein, Chain A"/>
    <property type="match status" value="1"/>
</dbReference>
<dbReference type="SUPFAM" id="SSF50475">
    <property type="entry name" value="FMN-binding split barrel"/>
    <property type="match status" value="1"/>
</dbReference>
<protein>
    <recommendedName>
        <fullName evidence="3">Pyridoxamine 5'-phosphate oxidase</fullName>
    </recommendedName>
</protein>
<proteinExistence type="predicted"/>
<dbReference type="AlphaFoldDB" id="A0A1G9ZSY4"/>
<reference evidence="1 2" key="1">
    <citation type="submission" date="2016-10" db="EMBL/GenBank/DDBJ databases">
        <authorList>
            <person name="de Groot N.N."/>
        </authorList>
    </citation>
    <scope>NUCLEOTIDE SEQUENCE [LARGE SCALE GENOMIC DNA]</scope>
    <source>
        <strain evidence="2">EB21,IBRC-M 10013,KCTC 4048</strain>
    </source>
</reference>
<dbReference type="Pfam" id="PF12900">
    <property type="entry name" value="Pyridox_ox_2"/>
    <property type="match status" value="1"/>
</dbReference>
<dbReference type="EMBL" id="FNIA01000022">
    <property type="protein sequence ID" value="SDN24235.1"/>
    <property type="molecule type" value="Genomic_DNA"/>
</dbReference>
<evidence type="ECO:0000313" key="1">
    <source>
        <dbReference type="EMBL" id="SDN24235.1"/>
    </source>
</evidence>
<dbReference type="OrthoDB" id="953at2157"/>
<dbReference type="STRING" id="996166.SAMN05192554_12229"/>
<organism evidence="1 2">
    <name type="scientific">Haloarchaeobius iranensis</name>
    <dbReference type="NCBI Taxonomy" id="996166"/>
    <lineage>
        <taxon>Archaea</taxon>
        <taxon>Methanobacteriati</taxon>
        <taxon>Methanobacteriota</taxon>
        <taxon>Stenosarchaea group</taxon>
        <taxon>Halobacteria</taxon>
        <taxon>Halobacteriales</taxon>
        <taxon>Halorubellaceae</taxon>
        <taxon>Haloarchaeobius</taxon>
    </lineage>
</organism>
<dbReference type="Proteomes" id="UP000199370">
    <property type="component" value="Unassembled WGS sequence"/>
</dbReference>
<accession>A0A1G9ZSY4</accession>
<dbReference type="RefSeq" id="WP_089735507.1">
    <property type="nucleotide sequence ID" value="NZ_FNIA01000022.1"/>
</dbReference>
<gene>
    <name evidence="1" type="ORF">SAMN05192554_12229</name>
</gene>